<feature type="binding site" description="axial binding residue" evidence="2">
    <location>
        <position position="543"/>
    </location>
    <ligand>
        <name>heme</name>
        <dbReference type="ChEBI" id="CHEBI:30413"/>
    </ligand>
    <ligandPart>
        <name>Fe</name>
        <dbReference type="ChEBI" id="CHEBI:18248"/>
    </ligandPart>
</feature>
<dbReference type="PRINTS" id="PR00463">
    <property type="entry name" value="EP450I"/>
</dbReference>
<dbReference type="InterPro" id="IPR002401">
    <property type="entry name" value="Cyt_P450_E_grp-I"/>
</dbReference>
<dbReference type="PANTHER" id="PTHR24305:SF166">
    <property type="entry name" value="CYTOCHROME P450 12A4, MITOCHONDRIAL-RELATED"/>
    <property type="match status" value="1"/>
</dbReference>
<evidence type="ECO:0000256" key="3">
    <source>
        <dbReference type="SAM" id="MobiDB-lite"/>
    </source>
</evidence>
<dbReference type="InterPro" id="IPR050121">
    <property type="entry name" value="Cytochrome_P450_monoxygenase"/>
</dbReference>
<keyword evidence="2" id="KW-0479">Metal-binding</keyword>
<dbReference type="SUPFAM" id="SSF48264">
    <property type="entry name" value="Cytochrome P450"/>
    <property type="match status" value="1"/>
</dbReference>
<dbReference type="InterPro" id="IPR036396">
    <property type="entry name" value="Cyt_P450_sf"/>
</dbReference>
<dbReference type="GO" id="GO:0005506">
    <property type="term" value="F:iron ion binding"/>
    <property type="evidence" value="ECO:0007669"/>
    <property type="project" value="InterPro"/>
</dbReference>
<keyword evidence="4" id="KW-0503">Monooxygenase</keyword>
<comment type="cofactor">
    <cofactor evidence="2">
        <name>heme</name>
        <dbReference type="ChEBI" id="CHEBI:30413"/>
    </cofactor>
</comment>
<feature type="region of interest" description="Disordered" evidence="3">
    <location>
        <begin position="498"/>
        <end position="523"/>
    </location>
</feature>
<dbReference type="GO" id="GO:0016705">
    <property type="term" value="F:oxidoreductase activity, acting on paired donors, with incorporation or reduction of molecular oxygen"/>
    <property type="evidence" value="ECO:0007669"/>
    <property type="project" value="InterPro"/>
</dbReference>
<evidence type="ECO:0000256" key="2">
    <source>
        <dbReference type="PIRSR" id="PIRSR602401-1"/>
    </source>
</evidence>
<dbReference type="AlphaFoldDB" id="A0A2J6S3Q1"/>
<dbReference type="InterPro" id="IPR001128">
    <property type="entry name" value="Cyt_P450"/>
</dbReference>
<keyword evidence="4" id="KW-0560">Oxidoreductase</keyword>
<reference evidence="4 5" key="1">
    <citation type="submission" date="2016-04" db="EMBL/GenBank/DDBJ databases">
        <title>A degradative enzymes factory behind the ericoid mycorrhizal symbiosis.</title>
        <authorList>
            <consortium name="DOE Joint Genome Institute"/>
            <person name="Martino E."/>
            <person name="Morin E."/>
            <person name="Grelet G."/>
            <person name="Kuo A."/>
            <person name="Kohler A."/>
            <person name="Daghino S."/>
            <person name="Barry K."/>
            <person name="Choi C."/>
            <person name="Cichocki N."/>
            <person name="Clum A."/>
            <person name="Copeland A."/>
            <person name="Hainaut M."/>
            <person name="Haridas S."/>
            <person name="Labutti K."/>
            <person name="Lindquist E."/>
            <person name="Lipzen A."/>
            <person name="Khouja H.-R."/>
            <person name="Murat C."/>
            <person name="Ohm R."/>
            <person name="Olson A."/>
            <person name="Spatafora J."/>
            <person name="Veneault-Fourrey C."/>
            <person name="Henrissat B."/>
            <person name="Grigoriev I."/>
            <person name="Martin F."/>
            <person name="Perotto S."/>
        </authorList>
    </citation>
    <scope>NUCLEOTIDE SEQUENCE [LARGE SCALE GENOMIC DNA]</scope>
    <source>
        <strain evidence="4 5">F</strain>
    </source>
</reference>
<protein>
    <submittedName>
        <fullName evidence="4">Cytochrome P450 monooxygenase-like protein</fullName>
    </submittedName>
</protein>
<keyword evidence="2" id="KW-0408">Iron</keyword>
<accession>A0A2J6S3Q1</accession>
<organism evidence="4 5">
    <name type="scientific">Hyaloscypha variabilis (strain UAMH 11265 / GT02V1 / F)</name>
    <name type="common">Meliniomyces variabilis</name>
    <dbReference type="NCBI Taxonomy" id="1149755"/>
    <lineage>
        <taxon>Eukaryota</taxon>
        <taxon>Fungi</taxon>
        <taxon>Dikarya</taxon>
        <taxon>Ascomycota</taxon>
        <taxon>Pezizomycotina</taxon>
        <taxon>Leotiomycetes</taxon>
        <taxon>Helotiales</taxon>
        <taxon>Hyaloscyphaceae</taxon>
        <taxon>Hyaloscypha</taxon>
        <taxon>Hyaloscypha variabilis</taxon>
    </lineage>
</organism>
<evidence type="ECO:0000313" key="4">
    <source>
        <dbReference type="EMBL" id="PMD45400.1"/>
    </source>
</evidence>
<keyword evidence="2" id="KW-0349">Heme</keyword>
<dbReference type="EMBL" id="KZ613940">
    <property type="protein sequence ID" value="PMD45400.1"/>
    <property type="molecule type" value="Genomic_DNA"/>
</dbReference>
<evidence type="ECO:0000256" key="1">
    <source>
        <dbReference type="ARBA" id="ARBA00010617"/>
    </source>
</evidence>
<dbReference type="Proteomes" id="UP000235786">
    <property type="component" value="Unassembled WGS sequence"/>
</dbReference>
<proteinExistence type="inferred from homology"/>
<dbReference type="Gene3D" id="1.10.630.10">
    <property type="entry name" value="Cytochrome P450"/>
    <property type="match status" value="1"/>
</dbReference>
<gene>
    <name evidence="4" type="ORF">L207DRAFT_420471</name>
</gene>
<dbReference type="GO" id="GO:0020037">
    <property type="term" value="F:heme binding"/>
    <property type="evidence" value="ECO:0007669"/>
    <property type="project" value="InterPro"/>
</dbReference>
<evidence type="ECO:0000313" key="5">
    <source>
        <dbReference type="Proteomes" id="UP000235786"/>
    </source>
</evidence>
<dbReference type="OrthoDB" id="1470350at2759"/>
<comment type="similarity">
    <text evidence="1">Belongs to the cytochrome P450 family.</text>
</comment>
<dbReference type="Pfam" id="PF00067">
    <property type="entry name" value="p450"/>
    <property type="match status" value="2"/>
</dbReference>
<keyword evidence="5" id="KW-1185">Reference proteome</keyword>
<name>A0A2J6S3Q1_HYAVF</name>
<sequence length="635" mass="71185">MIVLGYFVVGLGGLVLFWLTNKLSALNCNISAAKSSGLPYRISIIDGVPGYLWLATHDIFLGTLHKFTPSRSWLWPKIAHVHRSWHYAQEMREALGEVYLIVSPGQIFMSCSNAEANVQLTTRRRDFVKPVELYAIVDVFGPSILTTEGEEWRRHRKIVAPAFSEKSNSLVWKESLRQGLEMIEAWSRLDGNTSGKMTVEDTAPYTATMALHVISAAGFGVRHLWAGEDEENLGSNSVPGFNTSKLIGSHTLTFKESLKTLLHSIIWLAIFPTSLLQKSPFKLHKKLLRAFFECHEYFSELSELKMKQIEQGETTEGGTMDVMGPLVKASQRSPEDSKGSYLTKQEVISDSWIILFAGHETSANIAHLSLLFLAIELEKQAHLQRDIDSILGSRPVDEWSYEIDLGRLYNGMVGAVMNETLRLMPPIIDIPKIVRGAPQPLTFDGKTVSVPTSTMIHISAVGVQRNPRYWPSSPSKLSNKTHDLDDWVPEHWFSSAKKGAETTTTSDSGSEDGENTTSFDTSDGLLVPPKGVFLPFAEGARACPGRRFAQVEIIAVLAVIFKTYSLELDVREWASDAQIEKMNKDQRREIYQKGMTKARKLIAASQSEIFLQMRGNYPVRFVKRGEEKFMSCYVE</sequence>
<dbReference type="STRING" id="1149755.A0A2J6S3Q1"/>
<dbReference type="GO" id="GO:0004497">
    <property type="term" value="F:monooxygenase activity"/>
    <property type="evidence" value="ECO:0007669"/>
    <property type="project" value="UniProtKB-KW"/>
</dbReference>
<dbReference type="PANTHER" id="PTHR24305">
    <property type="entry name" value="CYTOCHROME P450"/>
    <property type="match status" value="1"/>
</dbReference>